<gene>
    <name evidence="2" type="ORF">Mal4_19060</name>
</gene>
<keyword evidence="1" id="KW-0472">Membrane</keyword>
<accession>A0A517Z514</accession>
<name>A0A517Z514_9PLAN</name>
<keyword evidence="3" id="KW-1185">Reference proteome</keyword>
<keyword evidence="1" id="KW-0812">Transmembrane</keyword>
<dbReference type="Proteomes" id="UP000320496">
    <property type="component" value="Chromosome"/>
</dbReference>
<evidence type="ECO:0000313" key="3">
    <source>
        <dbReference type="Proteomes" id="UP000320496"/>
    </source>
</evidence>
<proteinExistence type="predicted"/>
<keyword evidence="1" id="KW-1133">Transmembrane helix</keyword>
<dbReference type="OrthoDB" id="290340at2"/>
<dbReference type="EMBL" id="CP036275">
    <property type="protein sequence ID" value="QDU37591.1"/>
    <property type="molecule type" value="Genomic_DNA"/>
</dbReference>
<protein>
    <submittedName>
        <fullName evidence="2">Uncharacterized protein</fullName>
    </submittedName>
</protein>
<dbReference type="KEGG" id="mri:Mal4_19060"/>
<evidence type="ECO:0000256" key="1">
    <source>
        <dbReference type="SAM" id="Phobius"/>
    </source>
</evidence>
<dbReference type="AlphaFoldDB" id="A0A517Z514"/>
<evidence type="ECO:0000313" key="2">
    <source>
        <dbReference type="EMBL" id="QDU37591.1"/>
    </source>
</evidence>
<organism evidence="2 3">
    <name type="scientific">Maioricimonas rarisocia</name>
    <dbReference type="NCBI Taxonomy" id="2528026"/>
    <lineage>
        <taxon>Bacteria</taxon>
        <taxon>Pseudomonadati</taxon>
        <taxon>Planctomycetota</taxon>
        <taxon>Planctomycetia</taxon>
        <taxon>Planctomycetales</taxon>
        <taxon>Planctomycetaceae</taxon>
        <taxon>Maioricimonas</taxon>
    </lineage>
</organism>
<reference evidence="2 3" key="1">
    <citation type="submission" date="2019-02" db="EMBL/GenBank/DDBJ databases">
        <title>Deep-cultivation of Planctomycetes and their phenomic and genomic characterization uncovers novel biology.</title>
        <authorList>
            <person name="Wiegand S."/>
            <person name="Jogler M."/>
            <person name="Boedeker C."/>
            <person name="Pinto D."/>
            <person name="Vollmers J."/>
            <person name="Rivas-Marin E."/>
            <person name="Kohn T."/>
            <person name="Peeters S.H."/>
            <person name="Heuer A."/>
            <person name="Rast P."/>
            <person name="Oberbeckmann S."/>
            <person name="Bunk B."/>
            <person name="Jeske O."/>
            <person name="Meyerdierks A."/>
            <person name="Storesund J.E."/>
            <person name="Kallscheuer N."/>
            <person name="Luecker S."/>
            <person name="Lage O.M."/>
            <person name="Pohl T."/>
            <person name="Merkel B.J."/>
            <person name="Hornburger P."/>
            <person name="Mueller R.-W."/>
            <person name="Bruemmer F."/>
            <person name="Labrenz M."/>
            <person name="Spormann A.M."/>
            <person name="Op den Camp H."/>
            <person name="Overmann J."/>
            <person name="Amann R."/>
            <person name="Jetten M.S.M."/>
            <person name="Mascher T."/>
            <person name="Medema M.H."/>
            <person name="Devos D.P."/>
            <person name="Kaster A.-K."/>
            <person name="Ovreas L."/>
            <person name="Rohde M."/>
            <person name="Galperin M.Y."/>
            <person name="Jogler C."/>
        </authorList>
    </citation>
    <scope>NUCLEOTIDE SEQUENCE [LARGE SCALE GENOMIC DNA]</scope>
    <source>
        <strain evidence="2 3">Mal4</strain>
    </source>
</reference>
<dbReference type="RefSeq" id="WP_145368525.1">
    <property type="nucleotide sequence ID" value="NZ_CP036275.1"/>
</dbReference>
<sequence>MMAALPILLAHTNMTWFLLPLAAGISLVYSASRYEQPERILRRSGRLFAQILLFMGVILALLALLSFRL</sequence>
<feature type="transmembrane region" description="Helical" evidence="1">
    <location>
        <begin position="46"/>
        <end position="67"/>
    </location>
</feature>